<dbReference type="PANTHER" id="PTHR42280:SF1">
    <property type="entry name" value="CITG FAMILY PROTEIN"/>
    <property type="match status" value="1"/>
</dbReference>
<dbReference type="Pfam" id="PF01874">
    <property type="entry name" value="CitG"/>
    <property type="match status" value="1"/>
</dbReference>
<reference evidence="1 2" key="1">
    <citation type="submission" date="2018-10" db="EMBL/GenBank/DDBJ databases">
        <title>Genomic Encyclopedia of Archaeal and Bacterial Type Strains, Phase II (KMG-II): from individual species to whole genera.</title>
        <authorList>
            <person name="Goeker M."/>
        </authorList>
    </citation>
    <scope>NUCLEOTIDE SEQUENCE [LARGE SCALE GENOMIC DNA]</scope>
    <source>
        <strain evidence="1 2">DSM 235</strain>
    </source>
</reference>
<dbReference type="AlphaFoldDB" id="A0A495VCW5"/>
<gene>
    <name evidence="1" type="ORF">BDD21_4669</name>
</gene>
<proteinExistence type="predicted"/>
<dbReference type="GO" id="GO:0046917">
    <property type="term" value="F:triphosphoribosyl-dephospho-CoA synthase activity"/>
    <property type="evidence" value="ECO:0007669"/>
    <property type="project" value="InterPro"/>
</dbReference>
<dbReference type="PANTHER" id="PTHR42280">
    <property type="entry name" value="CITG FAMILY PROTEIN"/>
    <property type="match status" value="1"/>
</dbReference>
<dbReference type="Proteomes" id="UP000274556">
    <property type="component" value="Unassembled WGS sequence"/>
</dbReference>
<keyword evidence="2" id="KW-1185">Reference proteome</keyword>
<evidence type="ECO:0000313" key="1">
    <source>
        <dbReference type="EMBL" id="RKT47114.1"/>
    </source>
</evidence>
<sequence length="321" mass="34456">MAARLKANMTHAMPGRSRIARAYREACELELAALKPGNVHRAADGHGMTLTDFMRSAEVSAGPLTEPGLGLGERAFRAVAATREAVGCNTNLGIVLLCAPLVQAALDPGDSGLRERLRRTLRRADARDTDGLFRAIRLAAPAGLGVAELHDVAGPATAPPLEVMACADSKDLIARQYVTGYADLFERAVPLLVECEGRWGDPAWAAAAVYMDTLQRYPDSHVVRKLGPAVADEVRRRSAPIADALCRAGRPEAFRKTMSRLDREFKQAGINPGTCADLTVACLLIRRLEPLCSMSVQTATERRFRHPGSALPASGISIESP</sequence>
<dbReference type="EMBL" id="RBXL01000001">
    <property type="protein sequence ID" value="RKT47114.1"/>
    <property type="molecule type" value="Genomic_DNA"/>
</dbReference>
<name>A0A495VCW5_9GAMM</name>
<dbReference type="GO" id="GO:0005524">
    <property type="term" value="F:ATP binding"/>
    <property type="evidence" value="ECO:0007669"/>
    <property type="project" value="InterPro"/>
</dbReference>
<comment type="caution">
    <text evidence="1">The sequence shown here is derived from an EMBL/GenBank/DDBJ whole genome shotgun (WGS) entry which is preliminary data.</text>
</comment>
<dbReference type="InterPro" id="IPR002736">
    <property type="entry name" value="CitG"/>
</dbReference>
<evidence type="ECO:0000313" key="2">
    <source>
        <dbReference type="Proteomes" id="UP000274556"/>
    </source>
</evidence>
<dbReference type="RefSeq" id="WP_245969756.1">
    <property type="nucleotide sequence ID" value="NZ_RBXL01000001.1"/>
</dbReference>
<protein>
    <submittedName>
        <fullName evidence="1">Triphosphoribosyl-dephospho-CoA synthase</fullName>
    </submittedName>
</protein>
<dbReference type="Gene3D" id="1.10.4200.10">
    <property type="entry name" value="Triphosphoribosyl-dephospho-CoA protein"/>
    <property type="match status" value="1"/>
</dbReference>
<organism evidence="1 2">
    <name type="scientific">Thiocapsa rosea</name>
    <dbReference type="NCBI Taxonomy" id="69360"/>
    <lineage>
        <taxon>Bacteria</taxon>
        <taxon>Pseudomonadati</taxon>
        <taxon>Pseudomonadota</taxon>
        <taxon>Gammaproteobacteria</taxon>
        <taxon>Chromatiales</taxon>
        <taxon>Chromatiaceae</taxon>
        <taxon>Thiocapsa</taxon>
    </lineage>
</organism>
<accession>A0A495VCW5</accession>